<dbReference type="FunFam" id="1.10.238.10:FF:000527">
    <property type="entry name" value="Calmodulin-3"/>
    <property type="match status" value="1"/>
</dbReference>
<dbReference type="Proteomes" id="UP001152797">
    <property type="component" value="Unassembled WGS sequence"/>
</dbReference>
<dbReference type="EMBL" id="CAMXCT020000714">
    <property type="protein sequence ID" value="CAL1135813.1"/>
    <property type="molecule type" value="Genomic_DNA"/>
</dbReference>
<dbReference type="Pfam" id="PF08487">
    <property type="entry name" value="VIT"/>
    <property type="match status" value="1"/>
</dbReference>
<dbReference type="SUPFAM" id="SSF47473">
    <property type="entry name" value="EF-hand"/>
    <property type="match status" value="1"/>
</dbReference>
<feature type="domain" description="VWFA" evidence="4">
    <location>
        <begin position="342"/>
        <end position="514"/>
    </location>
</feature>
<feature type="domain" description="EF-hand" evidence="3">
    <location>
        <begin position="744"/>
        <end position="779"/>
    </location>
</feature>
<evidence type="ECO:0000259" key="5">
    <source>
        <dbReference type="PROSITE" id="PS51468"/>
    </source>
</evidence>
<keyword evidence="2" id="KW-0106">Calcium</keyword>
<dbReference type="PROSITE" id="PS51468">
    <property type="entry name" value="VIT"/>
    <property type="match status" value="1"/>
</dbReference>
<gene>
    <name evidence="6" type="ORF">C1SCF055_LOCUS10133</name>
</gene>
<dbReference type="PROSITE" id="PS00018">
    <property type="entry name" value="EF_HAND_1"/>
    <property type="match status" value="2"/>
</dbReference>
<name>A0A9P1C049_9DINO</name>
<dbReference type="PROSITE" id="PS50234">
    <property type="entry name" value="VWFA"/>
    <property type="match status" value="1"/>
</dbReference>
<dbReference type="EMBL" id="CAMXCT010000714">
    <property type="protein sequence ID" value="CAI3982438.1"/>
    <property type="molecule type" value="Genomic_DNA"/>
</dbReference>
<dbReference type="SMART" id="SM00609">
    <property type="entry name" value="VIT"/>
    <property type="match status" value="1"/>
</dbReference>
<dbReference type="Gene3D" id="1.10.238.10">
    <property type="entry name" value="EF-hand"/>
    <property type="match status" value="2"/>
</dbReference>
<protein>
    <submittedName>
        <fullName evidence="7">Calmodulin</fullName>
    </submittedName>
</protein>
<dbReference type="SMART" id="SM00327">
    <property type="entry name" value="VWA"/>
    <property type="match status" value="1"/>
</dbReference>
<dbReference type="Pfam" id="PF13499">
    <property type="entry name" value="EF-hand_7"/>
    <property type="match status" value="2"/>
</dbReference>
<dbReference type="InterPro" id="IPR036465">
    <property type="entry name" value="vWFA_dom_sf"/>
</dbReference>
<dbReference type="InterPro" id="IPR002035">
    <property type="entry name" value="VWF_A"/>
</dbReference>
<dbReference type="InterPro" id="IPR013694">
    <property type="entry name" value="VIT"/>
</dbReference>
<reference evidence="7 8" key="2">
    <citation type="submission" date="2024-05" db="EMBL/GenBank/DDBJ databases">
        <authorList>
            <person name="Chen Y."/>
            <person name="Shah S."/>
            <person name="Dougan E. K."/>
            <person name="Thang M."/>
            <person name="Chan C."/>
        </authorList>
    </citation>
    <scope>NUCLEOTIDE SEQUENCE [LARGE SCALE GENOMIC DNA]</scope>
</reference>
<dbReference type="Pfam" id="PF13768">
    <property type="entry name" value="VWA_3"/>
    <property type="match status" value="1"/>
</dbReference>
<accession>A0A9P1C049</accession>
<evidence type="ECO:0000256" key="2">
    <source>
        <dbReference type="ARBA" id="ARBA00022837"/>
    </source>
</evidence>
<keyword evidence="8" id="KW-1185">Reference proteome</keyword>
<dbReference type="PROSITE" id="PS50222">
    <property type="entry name" value="EF_HAND_2"/>
    <property type="match status" value="2"/>
</dbReference>
<dbReference type="PANTHER" id="PTHR45737">
    <property type="entry name" value="VON WILLEBRAND FACTOR A DOMAIN-CONTAINING PROTEIN 5A"/>
    <property type="match status" value="1"/>
</dbReference>
<dbReference type="Gene3D" id="3.40.50.410">
    <property type="entry name" value="von Willebrand factor, type A domain"/>
    <property type="match status" value="1"/>
</dbReference>
<comment type="caution">
    <text evidence="6">The sequence shown here is derived from an EMBL/GenBank/DDBJ whole genome shotgun (WGS) entry which is preliminary data.</text>
</comment>
<dbReference type="EMBL" id="CAMXCT030000714">
    <property type="protein sequence ID" value="CAL4769750.1"/>
    <property type="molecule type" value="Genomic_DNA"/>
</dbReference>
<feature type="domain" description="EF-hand" evidence="3">
    <location>
        <begin position="707"/>
        <end position="742"/>
    </location>
</feature>
<dbReference type="InterPro" id="IPR002048">
    <property type="entry name" value="EF_hand_dom"/>
</dbReference>
<evidence type="ECO:0000256" key="1">
    <source>
        <dbReference type="ARBA" id="ARBA00022737"/>
    </source>
</evidence>
<dbReference type="InterPro" id="IPR011992">
    <property type="entry name" value="EF-hand-dom_pair"/>
</dbReference>
<dbReference type="InterPro" id="IPR018247">
    <property type="entry name" value="EF_Hand_1_Ca_BS"/>
</dbReference>
<keyword evidence="1" id="KW-0677">Repeat</keyword>
<evidence type="ECO:0000259" key="3">
    <source>
        <dbReference type="PROSITE" id="PS50222"/>
    </source>
</evidence>
<dbReference type="SMART" id="SM00054">
    <property type="entry name" value="EFh"/>
    <property type="match status" value="2"/>
</dbReference>
<dbReference type="OrthoDB" id="435118at2759"/>
<evidence type="ECO:0000313" key="7">
    <source>
        <dbReference type="EMBL" id="CAL4769750.1"/>
    </source>
</evidence>
<reference evidence="6" key="1">
    <citation type="submission" date="2022-10" db="EMBL/GenBank/DDBJ databases">
        <authorList>
            <person name="Chen Y."/>
            <person name="Dougan E. K."/>
            <person name="Chan C."/>
            <person name="Rhodes N."/>
            <person name="Thang M."/>
        </authorList>
    </citation>
    <scope>NUCLEOTIDE SEQUENCE</scope>
</reference>
<evidence type="ECO:0000313" key="8">
    <source>
        <dbReference type="Proteomes" id="UP001152797"/>
    </source>
</evidence>
<sequence>MADQLTEEQIAEFQEAFQLFAGDELEDLTEEQIEELREWQAHCEELRSEWNEEDSLMQHLRQLHGTGARLLGEAEDGPIIAPLTSIEVELEVLDIAVLARFTQCFVNPTDELLDVTYAFPVLPSASVTHLDAQIGERVIVGRVVEKQAARAQFQEARTERKAAGLLEKAAGDLMRLKLGQVDPGETVLVRLDMTMELQNQSDGQFRVALPMIVDPRYPLRPDVWTTEAMEDFAATQEASQGPGTGSFSFTAQVQMPSPVLRICSPSHPEMACHLDGSQAFASLALTTMPQREVVLSINISKPLEQRCWMQEMDEDTGLLYAVLCPEEKALEHLWPAEDLPKEFIFLLDRSGSMQGSAISAAQSALQLFLRSLPLGCLFDIVGFGSTWRSLFEASVVYDEKSLNKASKHVKFVQADMGGTELLQPLKHVRERVVPAGYQRRVILLTDGQVSNTQEVMKLVASLPSHTEVYTVGFGGGVSHALVEGIAENGRGAADFVLGAAELEPTVIRQLTRAMRGCPPRLTQVEWSGRLEEVSPSALAPRGRGPHQSGRATAGRARLGVPCCGQRVVLAAVVKGGQGLGDSLQLRFHNNDGHSECIALPVQHLQRSRVLQSVVGKALIDDAMKDLPIGTEEAKRCQDRIIRLGTEFQVVTKYTSLVAVCSESSDLDLPTSAVSANRQLPQRPFGGSRGCISTRELGPLMRSLGQNPTEAELQDMINEVDCDGNGVIDFPEFLSMQARKMRDTDGEEELMEAFRVFDVNGSGFISAAEFRHVMTNLGECLSDQEIDEMFRQADVGCDFEQESESTETEFVPPDAATILNKQKAWLQELILLQAFDGSWKDTLELREVLALPNDAFLEGPKWATALVLAALELYLPGLSAEWDLLAKKARAWLNQIDSETSTAALHLLQQVAPEWPKTPPPVLVHKMVKGNTARPQRCGGVCYEEMVKMMMAK</sequence>
<dbReference type="PANTHER" id="PTHR45737:SF6">
    <property type="entry name" value="VON WILLEBRAND FACTOR A DOMAIN-CONTAINING PROTEIN 5A"/>
    <property type="match status" value="1"/>
</dbReference>
<organism evidence="6">
    <name type="scientific">Cladocopium goreaui</name>
    <dbReference type="NCBI Taxonomy" id="2562237"/>
    <lineage>
        <taxon>Eukaryota</taxon>
        <taxon>Sar</taxon>
        <taxon>Alveolata</taxon>
        <taxon>Dinophyceae</taxon>
        <taxon>Suessiales</taxon>
        <taxon>Symbiodiniaceae</taxon>
        <taxon>Cladocopium</taxon>
    </lineage>
</organism>
<dbReference type="SUPFAM" id="SSF53300">
    <property type="entry name" value="vWA-like"/>
    <property type="match status" value="1"/>
</dbReference>
<feature type="domain" description="VIT" evidence="5">
    <location>
        <begin position="67"/>
        <end position="195"/>
    </location>
</feature>
<dbReference type="AlphaFoldDB" id="A0A9P1C049"/>
<dbReference type="CDD" id="cd00051">
    <property type="entry name" value="EFh"/>
    <property type="match status" value="2"/>
</dbReference>
<dbReference type="GO" id="GO:0005509">
    <property type="term" value="F:calcium ion binding"/>
    <property type="evidence" value="ECO:0007669"/>
    <property type="project" value="InterPro"/>
</dbReference>
<evidence type="ECO:0000259" key="4">
    <source>
        <dbReference type="PROSITE" id="PS50234"/>
    </source>
</evidence>
<proteinExistence type="predicted"/>
<evidence type="ECO:0000313" key="6">
    <source>
        <dbReference type="EMBL" id="CAI3982438.1"/>
    </source>
</evidence>